<comment type="caution">
    <text evidence="3">The sequence shown here is derived from an EMBL/GenBank/DDBJ whole genome shotgun (WGS) entry which is preliminary data.</text>
</comment>
<dbReference type="GO" id="GO:0005509">
    <property type="term" value="F:calcium ion binding"/>
    <property type="evidence" value="ECO:0007669"/>
    <property type="project" value="InterPro"/>
</dbReference>
<gene>
    <name evidence="3" type="ORF">CTEN210_12095</name>
</gene>
<evidence type="ECO:0000259" key="2">
    <source>
        <dbReference type="PROSITE" id="PS50222"/>
    </source>
</evidence>
<keyword evidence="1" id="KW-0106">Calcium</keyword>
<dbReference type="AlphaFoldDB" id="A0AAD3D3W5"/>
<evidence type="ECO:0000313" key="4">
    <source>
        <dbReference type="Proteomes" id="UP001054902"/>
    </source>
</evidence>
<dbReference type="Gene3D" id="1.10.238.10">
    <property type="entry name" value="EF-hand"/>
    <property type="match status" value="2"/>
</dbReference>
<evidence type="ECO:0000256" key="1">
    <source>
        <dbReference type="ARBA" id="ARBA00022837"/>
    </source>
</evidence>
<proteinExistence type="predicted"/>
<reference evidence="3 4" key="1">
    <citation type="journal article" date="2021" name="Sci. Rep.">
        <title>The genome of the diatom Chaetoceros tenuissimus carries an ancient integrated fragment of an extant virus.</title>
        <authorList>
            <person name="Hongo Y."/>
            <person name="Kimura K."/>
            <person name="Takaki Y."/>
            <person name="Yoshida Y."/>
            <person name="Baba S."/>
            <person name="Kobayashi G."/>
            <person name="Nagasaki K."/>
            <person name="Hano T."/>
            <person name="Tomaru Y."/>
        </authorList>
    </citation>
    <scope>NUCLEOTIDE SEQUENCE [LARGE SCALE GENOMIC DNA]</scope>
    <source>
        <strain evidence="3 4">NIES-3715</strain>
    </source>
</reference>
<feature type="domain" description="EF-hand" evidence="2">
    <location>
        <begin position="44"/>
        <end position="79"/>
    </location>
</feature>
<dbReference type="InterPro" id="IPR018247">
    <property type="entry name" value="EF_Hand_1_Ca_BS"/>
</dbReference>
<dbReference type="InterPro" id="IPR011992">
    <property type="entry name" value="EF-hand-dom_pair"/>
</dbReference>
<dbReference type="InterPro" id="IPR002048">
    <property type="entry name" value="EF_hand_dom"/>
</dbReference>
<dbReference type="SUPFAM" id="SSF47473">
    <property type="entry name" value="EF-hand"/>
    <property type="match status" value="1"/>
</dbReference>
<name>A0AAD3D3W5_9STRA</name>
<protein>
    <recommendedName>
        <fullName evidence="2">EF-hand domain-containing protein</fullName>
    </recommendedName>
</protein>
<dbReference type="PROSITE" id="PS50222">
    <property type="entry name" value="EF_HAND_2"/>
    <property type="match status" value="1"/>
</dbReference>
<keyword evidence="4" id="KW-1185">Reference proteome</keyword>
<dbReference type="Proteomes" id="UP001054902">
    <property type="component" value="Unassembled WGS sequence"/>
</dbReference>
<sequence>MSAAVAKAKDLPERAASVPVAIHSTGTKYTNDELINAMKAHFKTLNKTSFQAFHYIDRNRDHRINAKEIKEFLSIIGYRINTSRARELLRGFSRGGYTSSELDVQSFMRLWQSAKKPATTKKTEKKEYTDKELIEALEEYFRTLGLSNVKGFHYIDKDDSKRLNSEDIRNVLAEAGVQISFDRAHELIRSYALNYSNQTHNFYAGEMDVHAFIRFMASPYRQFRPQSR</sequence>
<organism evidence="3 4">
    <name type="scientific">Chaetoceros tenuissimus</name>
    <dbReference type="NCBI Taxonomy" id="426638"/>
    <lineage>
        <taxon>Eukaryota</taxon>
        <taxon>Sar</taxon>
        <taxon>Stramenopiles</taxon>
        <taxon>Ochrophyta</taxon>
        <taxon>Bacillariophyta</taxon>
        <taxon>Coscinodiscophyceae</taxon>
        <taxon>Chaetocerotophycidae</taxon>
        <taxon>Chaetocerotales</taxon>
        <taxon>Chaetocerotaceae</taxon>
        <taxon>Chaetoceros</taxon>
    </lineage>
</organism>
<dbReference type="EMBL" id="BLLK01000051">
    <property type="protein sequence ID" value="GFH55619.1"/>
    <property type="molecule type" value="Genomic_DNA"/>
</dbReference>
<accession>A0AAD3D3W5</accession>
<evidence type="ECO:0000313" key="3">
    <source>
        <dbReference type="EMBL" id="GFH55619.1"/>
    </source>
</evidence>
<dbReference type="PROSITE" id="PS00018">
    <property type="entry name" value="EF_HAND_1"/>
    <property type="match status" value="2"/>
</dbReference>